<dbReference type="CDD" id="cd07185">
    <property type="entry name" value="OmpA_C-like"/>
    <property type="match status" value="1"/>
</dbReference>
<dbReference type="PANTHER" id="PTHR30329">
    <property type="entry name" value="STATOR ELEMENT OF FLAGELLAR MOTOR COMPLEX"/>
    <property type="match status" value="1"/>
</dbReference>
<dbReference type="Gene3D" id="3.30.1330.60">
    <property type="entry name" value="OmpA-like domain"/>
    <property type="match status" value="1"/>
</dbReference>
<dbReference type="PROSITE" id="PS51123">
    <property type="entry name" value="OMPA_2"/>
    <property type="match status" value="1"/>
</dbReference>
<protein>
    <recommendedName>
        <fullName evidence="3">OmpA-like domain-containing protein</fullName>
    </recommendedName>
</protein>
<feature type="chain" id="PRO_5012878805" description="OmpA-like domain-containing protein" evidence="2">
    <location>
        <begin position="23"/>
        <end position="294"/>
    </location>
</feature>
<dbReference type="Pfam" id="PF00691">
    <property type="entry name" value="OmpA"/>
    <property type="match status" value="1"/>
</dbReference>
<evidence type="ECO:0000313" key="4">
    <source>
        <dbReference type="EMBL" id="PCH61752.1"/>
    </source>
</evidence>
<organism evidence="4 5">
    <name type="scientific">SAR86 cluster bacterium</name>
    <dbReference type="NCBI Taxonomy" id="2030880"/>
    <lineage>
        <taxon>Bacteria</taxon>
        <taxon>Pseudomonadati</taxon>
        <taxon>Pseudomonadota</taxon>
        <taxon>Gammaproteobacteria</taxon>
        <taxon>SAR86 cluster</taxon>
    </lineage>
</organism>
<reference evidence="5" key="1">
    <citation type="submission" date="2017-08" db="EMBL/GenBank/DDBJ databases">
        <title>A dynamic microbial community with high functional redundancy inhabits the cold, oxic subseafloor aquifer.</title>
        <authorList>
            <person name="Tully B.J."/>
            <person name="Wheat C.G."/>
            <person name="Glazer B.T."/>
            <person name="Huber J.A."/>
        </authorList>
    </citation>
    <scope>NUCLEOTIDE SEQUENCE [LARGE SCALE GENOMIC DNA]</scope>
</reference>
<feature type="signal peptide" evidence="2">
    <location>
        <begin position="1"/>
        <end position="22"/>
    </location>
</feature>
<gene>
    <name evidence="4" type="ORF">COC19_04320</name>
</gene>
<accession>A0A2A4MPE4</accession>
<feature type="domain" description="OmpA-like" evidence="3">
    <location>
        <begin position="174"/>
        <end position="294"/>
    </location>
</feature>
<dbReference type="InterPro" id="IPR006665">
    <property type="entry name" value="OmpA-like"/>
</dbReference>
<dbReference type="InterPro" id="IPR036737">
    <property type="entry name" value="OmpA-like_sf"/>
</dbReference>
<evidence type="ECO:0000256" key="2">
    <source>
        <dbReference type="SAM" id="SignalP"/>
    </source>
</evidence>
<dbReference type="Pfam" id="PF18393">
    <property type="entry name" value="MotY_N"/>
    <property type="match status" value="1"/>
</dbReference>
<keyword evidence="1" id="KW-0472">Membrane</keyword>
<evidence type="ECO:0000313" key="5">
    <source>
        <dbReference type="Proteomes" id="UP000218172"/>
    </source>
</evidence>
<evidence type="ECO:0000259" key="3">
    <source>
        <dbReference type="PROSITE" id="PS51123"/>
    </source>
</evidence>
<dbReference type="AlphaFoldDB" id="A0A2A4MPE4"/>
<dbReference type="InterPro" id="IPR041544">
    <property type="entry name" value="MotY_N"/>
</dbReference>
<dbReference type="SUPFAM" id="SSF103088">
    <property type="entry name" value="OmpA-like"/>
    <property type="match status" value="1"/>
</dbReference>
<dbReference type="PRINTS" id="PR01023">
    <property type="entry name" value="NAFLGMOTY"/>
</dbReference>
<dbReference type="EMBL" id="NVQR01000060">
    <property type="protein sequence ID" value="PCH61752.1"/>
    <property type="molecule type" value="Genomic_DNA"/>
</dbReference>
<name>A0A2A4MPE4_9GAMM</name>
<dbReference type="GO" id="GO:0016020">
    <property type="term" value="C:membrane"/>
    <property type="evidence" value="ECO:0007669"/>
    <property type="project" value="UniProtKB-UniRule"/>
</dbReference>
<dbReference type="Proteomes" id="UP000218172">
    <property type="component" value="Unassembled WGS sequence"/>
</dbReference>
<evidence type="ECO:0000256" key="1">
    <source>
        <dbReference type="PROSITE-ProRule" id="PRU00473"/>
    </source>
</evidence>
<keyword evidence="2" id="KW-0732">Signal</keyword>
<dbReference type="PANTHER" id="PTHR30329:SF21">
    <property type="entry name" value="LIPOPROTEIN YIAD-RELATED"/>
    <property type="match status" value="1"/>
</dbReference>
<dbReference type="Gene3D" id="2.60.40.2540">
    <property type="match status" value="1"/>
</dbReference>
<proteinExistence type="predicted"/>
<comment type="caution">
    <text evidence="4">The sequence shown here is derived from an EMBL/GenBank/DDBJ whole genome shotgun (WGS) entry which is preliminary data.</text>
</comment>
<dbReference type="InterPro" id="IPR050330">
    <property type="entry name" value="Bact_OuterMem_StrucFunc"/>
</dbReference>
<sequence length="294" mass="33041">MMQMKKLTIAVCLLMLSGPSFSQMEVHIYNAPLGVASWELQPSVFECSLSQLIPGYGKVGFYHQAGEELQFRFVADNNVMRVGQVALGSIPPAWKHRVKQRNLGYAQLNDGPTAIVLDAPMAKKLMSELQFGMTPEVVGAADFDAEVEVKIQISPFKFANVFGAYQQCISHLLPINYAQIERSSIAWKVNASSLDADALTVLNNIVLYSNADSRVYAFEIDSFTDTEGERMDNLRVSEQRAFLVRDYLISQGIESTRIATRAHGEREEYLLVANERSRADRNRNRRVNIVVLRE</sequence>